<evidence type="ECO:0000313" key="3">
    <source>
        <dbReference type="Proteomes" id="UP000460221"/>
    </source>
</evidence>
<protein>
    <recommendedName>
        <fullName evidence="4">Integral membrane protein</fullName>
    </recommendedName>
</protein>
<reference evidence="2 3" key="1">
    <citation type="submission" date="2019-11" db="EMBL/GenBank/DDBJ databases">
        <authorList>
            <person name="Jiang L.-Q."/>
        </authorList>
    </citation>
    <scope>NUCLEOTIDE SEQUENCE [LARGE SCALE GENOMIC DNA]</scope>
    <source>
        <strain evidence="2 3">YIM 132087</strain>
    </source>
</reference>
<evidence type="ECO:0000256" key="1">
    <source>
        <dbReference type="SAM" id="Phobius"/>
    </source>
</evidence>
<dbReference type="AlphaFoldDB" id="A0A7K1FI77"/>
<keyword evidence="1" id="KW-1133">Transmembrane helix</keyword>
<sequence length="174" mass="19114">MHFWSQTSVLAVAIVATVVLLSPLWLRGAVREPSGVLDALRGAATTYVLITLVLFATLLGGGYGSTSSLWMHLLVPLAALADWLLLGTGPRRMPVWVPVTWMVIPLVYLPFYISASERRPLYRFLDPDAGDFLTWVVMLFLAFLVAGYLVWGAGRLRLGTGRSTPATPRQTVRS</sequence>
<dbReference type="Proteomes" id="UP000460221">
    <property type="component" value="Unassembled WGS sequence"/>
</dbReference>
<proteinExistence type="predicted"/>
<evidence type="ECO:0000313" key="2">
    <source>
        <dbReference type="EMBL" id="MTD13776.1"/>
    </source>
</evidence>
<keyword evidence="3" id="KW-1185">Reference proteome</keyword>
<comment type="caution">
    <text evidence="2">The sequence shown here is derived from an EMBL/GenBank/DDBJ whole genome shotgun (WGS) entry which is preliminary data.</text>
</comment>
<accession>A0A7K1FI77</accession>
<feature type="transmembrane region" description="Helical" evidence="1">
    <location>
        <begin position="46"/>
        <end position="63"/>
    </location>
</feature>
<name>A0A7K1FI77_9ACTN</name>
<dbReference type="RefSeq" id="WP_154767555.1">
    <property type="nucleotide sequence ID" value="NZ_WLYK01000001.1"/>
</dbReference>
<organism evidence="2 3">
    <name type="scientific">Nakamurella alba</name>
    <dbReference type="NCBI Taxonomy" id="2665158"/>
    <lineage>
        <taxon>Bacteria</taxon>
        <taxon>Bacillati</taxon>
        <taxon>Actinomycetota</taxon>
        <taxon>Actinomycetes</taxon>
        <taxon>Nakamurellales</taxon>
        <taxon>Nakamurellaceae</taxon>
        <taxon>Nakamurella</taxon>
    </lineage>
</organism>
<feature type="transmembrane region" description="Helical" evidence="1">
    <location>
        <begin position="69"/>
        <end position="86"/>
    </location>
</feature>
<dbReference type="EMBL" id="WLYK01000001">
    <property type="protein sequence ID" value="MTD13776.1"/>
    <property type="molecule type" value="Genomic_DNA"/>
</dbReference>
<feature type="transmembrane region" description="Helical" evidence="1">
    <location>
        <begin position="93"/>
        <end position="113"/>
    </location>
</feature>
<keyword evidence="1" id="KW-0472">Membrane</keyword>
<gene>
    <name evidence="2" type="ORF">GIS00_07440</name>
</gene>
<keyword evidence="1" id="KW-0812">Transmembrane</keyword>
<feature type="transmembrane region" description="Helical" evidence="1">
    <location>
        <begin position="6"/>
        <end position="26"/>
    </location>
</feature>
<feature type="transmembrane region" description="Helical" evidence="1">
    <location>
        <begin position="133"/>
        <end position="153"/>
    </location>
</feature>
<evidence type="ECO:0008006" key="4">
    <source>
        <dbReference type="Google" id="ProtNLM"/>
    </source>
</evidence>